<evidence type="ECO:0000313" key="1">
    <source>
        <dbReference type="EMBL" id="QHT17884.1"/>
    </source>
</evidence>
<dbReference type="AlphaFoldDB" id="A0A6C0DNK0"/>
<name>A0A6C0DNK0_9ZZZZ</name>
<proteinExistence type="predicted"/>
<organism evidence="1">
    <name type="scientific">viral metagenome</name>
    <dbReference type="NCBI Taxonomy" id="1070528"/>
    <lineage>
        <taxon>unclassified sequences</taxon>
        <taxon>metagenomes</taxon>
        <taxon>organismal metagenomes</taxon>
    </lineage>
</organism>
<accession>A0A6C0DNK0</accession>
<dbReference type="EMBL" id="MN739646">
    <property type="protein sequence ID" value="QHT17884.1"/>
    <property type="molecule type" value="Genomic_DNA"/>
</dbReference>
<protein>
    <submittedName>
        <fullName evidence="1">Uncharacterized protein</fullName>
    </submittedName>
</protein>
<sequence>MTVDESTLVFTRYLYPKYNVKHSFLFAMLERQLDEALFWGYELYHSGFQEESMQFIESIYEMFYRGQNPTFSVFLRKMMNQWTLDPNLDWCFASIVVSLIHKSYDVSTFVETICQVKCKPLEQPNTSIKKTMNIVVNDDYIEKYKTLVPGCMPSYRILSSACRYPIRSNISRLFEFELSYDIMHEYYVKHWLYYASRSPIWEDRLVGELCHETKQVTFPNEDAEENFYDQWAYNPDEQSIDVKMRCIGDPSVSQLSIVEFCDRFGVEIEVPPRPKKRLVLKMEV</sequence>
<reference evidence="1" key="1">
    <citation type="journal article" date="2020" name="Nature">
        <title>Giant virus diversity and host interactions through global metagenomics.</title>
        <authorList>
            <person name="Schulz F."/>
            <person name="Roux S."/>
            <person name="Paez-Espino D."/>
            <person name="Jungbluth S."/>
            <person name="Walsh D.A."/>
            <person name="Denef V.J."/>
            <person name="McMahon K.D."/>
            <person name="Konstantinidis K.T."/>
            <person name="Eloe-Fadrosh E.A."/>
            <person name="Kyrpides N.C."/>
            <person name="Woyke T."/>
        </authorList>
    </citation>
    <scope>NUCLEOTIDE SEQUENCE</scope>
    <source>
        <strain evidence="1">GVMAG-M-3300023174-3</strain>
    </source>
</reference>